<dbReference type="Gene3D" id="3.30.70.330">
    <property type="match status" value="1"/>
</dbReference>
<sequence length="349" mass="38934">MKRDKSLFVSAQTVRIKPVPVSLRPEAEEKTGAEGDSSSALGTPTPRFYLFVTSRISNFNANAATHLYSMELLATQMLRRLCRINFLTLFPPPIPHQLHFVCQLWQGNRFSDSLFLKVAYQVLDISPKVTLSDLNIFFSYCGTVDNIQLCRKNDQTQLAFVTFKQPYAFQTALLLNGAVIGDSPIRILALQNLAIHPIPDKRNCETRLGIHQQSDRAINISLCMMVEGVNLRQTASLHHKVLCVYIRLLIGNKEKQGIFPVVNSAIQGIASKSMEMFNKTADELEENCKLSEKGRALMHQTRLAICAAEKGAGQLGTAIMNNEYVSNGSIWLSGVVDRASKYATARKQK</sequence>
<dbReference type="PANTHER" id="PTHR32343">
    <property type="entry name" value="SERINE/ARGININE-RICH SPLICING FACTOR"/>
    <property type="match status" value="1"/>
</dbReference>
<accession>A0A438GH28</accession>
<dbReference type="GO" id="GO:0003723">
    <property type="term" value="F:RNA binding"/>
    <property type="evidence" value="ECO:0007669"/>
    <property type="project" value="UniProtKB-UniRule"/>
</dbReference>
<evidence type="ECO:0000313" key="4">
    <source>
        <dbReference type="Proteomes" id="UP000288805"/>
    </source>
</evidence>
<dbReference type="Proteomes" id="UP000288805">
    <property type="component" value="Unassembled WGS sequence"/>
</dbReference>
<dbReference type="InterPro" id="IPR000504">
    <property type="entry name" value="RRM_dom"/>
</dbReference>
<dbReference type="InterPro" id="IPR012677">
    <property type="entry name" value="Nucleotide-bd_a/b_plait_sf"/>
</dbReference>
<keyword evidence="1" id="KW-0694">RNA-binding</keyword>
<organism evidence="3 4">
    <name type="scientific">Vitis vinifera</name>
    <name type="common">Grape</name>
    <dbReference type="NCBI Taxonomy" id="29760"/>
    <lineage>
        <taxon>Eukaryota</taxon>
        <taxon>Viridiplantae</taxon>
        <taxon>Streptophyta</taxon>
        <taxon>Embryophyta</taxon>
        <taxon>Tracheophyta</taxon>
        <taxon>Spermatophyta</taxon>
        <taxon>Magnoliopsida</taxon>
        <taxon>eudicotyledons</taxon>
        <taxon>Gunneridae</taxon>
        <taxon>Pentapetalae</taxon>
        <taxon>rosids</taxon>
        <taxon>Vitales</taxon>
        <taxon>Vitaceae</taxon>
        <taxon>Viteae</taxon>
        <taxon>Vitis</taxon>
    </lineage>
</organism>
<evidence type="ECO:0000256" key="1">
    <source>
        <dbReference type="PROSITE-ProRule" id="PRU00176"/>
    </source>
</evidence>
<dbReference type="EMBL" id="QGNW01000435">
    <property type="protein sequence ID" value="RVW71507.1"/>
    <property type="molecule type" value="Genomic_DNA"/>
</dbReference>
<reference evidence="3 4" key="1">
    <citation type="journal article" date="2018" name="PLoS Genet.">
        <title>Population sequencing reveals clonal diversity and ancestral inbreeding in the grapevine cultivar Chardonnay.</title>
        <authorList>
            <person name="Roach M.J."/>
            <person name="Johnson D.L."/>
            <person name="Bohlmann J."/>
            <person name="van Vuuren H.J."/>
            <person name="Jones S.J."/>
            <person name="Pretorius I.S."/>
            <person name="Schmidt S.A."/>
            <person name="Borneman A.R."/>
        </authorList>
    </citation>
    <scope>NUCLEOTIDE SEQUENCE [LARGE SCALE GENOMIC DNA]</scope>
    <source>
        <strain evidence="4">cv. Chardonnay</strain>
        <tissue evidence="3">Leaf</tissue>
    </source>
</reference>
<dbReference type="PANTHER" id="PTHR32343:SF44">
    <property type="entry name" value="PROTEIN VIP1-LIKE"/>
    <property type="match status" value="1"/>
</dbReference>
<comment type="caution">
    <text evidence="3">The sequence shown here is derived from an EMBL/GenBank/DDBJ whole genome shotgun (WGS) entry which is preliminary data.</text>
</comment>
<proteinExistence type="predicted"/>
<dbReference type="PROSITE" id="PS50102">
    <property type="entry name" value="RRM"/>
    <property type="match status" value="1"/>
</dbReference>
<name>A0A438GH28_VITVI</name>
<dbReference type="InterPro" id="IPR035979">
    <property type="entry name" value="RBD_domain_sf"/>
</dbReference>
<dbReference type="SUPFAM" id="SSF54928">
    <property type="entry name" value="RNA-binding domain, RBD"/>
    <property type="match status" value="1"/>
</dbReference>
<gene>
    <name evidence="3" type="primary">BPA1_15</name>
    <name evidence="3" type="ORF">CK203_047953</name>
</gene>
<evidence type="ECO:0000313" key="3">
    <source>
        <dbReference type="EMBL" id="RVW71507.1"/>
    </source>
</evidence>
<dbReference type="Pfam" id="PF00076">
    <property type="entry name" value="RRM_1"/>
    <property type="match status" value="1"/>
</dbReference>
<evidence type="ECO:0000259" key="2">
    <source>
        <dbReference type="PROSITE" id="PS50102"/>
    </source>
</evidence>
<feature type="domain" description="RRM" evidence="2">
    <location>
        <begin position="118"/>
        <end position="192"/>
    </location>
</feature>
<protein>
    <submittedName>
        <fullName evidence="3">Binding partner of ACD11 1</fullName>
    </submittedName>
</protein>
<dbReference type="AlphaFoldDB" id="A0A438GH28"/>